<dbReference type="OrthoDB" id="5835829at2759"/>
<evidence type="ECO:0000256" key="1">
    <source>
        <dbReference type="ARBA" id="ARBA00009995"/>
    </source>
</evidence>
<dbReference type="GO" id="GO:0008194">
    <property type="term" value="F:UDP-glycosyltransferase activity"/>
    <property type="evidence" value="ECO:0007669"/>
    <property type="project" value="InterPro"/>
</dbReference>
<dbReference type="InterPro" id="IPR050271">
    <property type="entry name" value="UDP-glycosyltransferase"/>
</dbReference>
<evidence type="ECO:0000313" key="5">
    <source>
        <dbReference type="EMBL" id="PIK61617.1"/>
    </source>
</evidence>
<evidence type="ECO:0000256" key="4">
    <source>
        <dbReference type="SAM" id="Phobius"/>
    </source>
</evidence>
<dbReference type="Proteomes" id="UP000230750">
    <property type="component" value="Unassembled WGS sequence"/>
</dbReference>
<name>A0A2G8LMY2_STIJA</name>
<keyword evidence="6" id="KW-1185">Reference proteome</keyword>
<dbReference type="FunFam" id="3.40.50.2000:FF:000021">
    <property type="entry name" value="UDP-glucuronosyltransferase"/>
    <property type="match status" value="1"/>
</dbReference>
<proteinExistence type="inferred from homology"/>
<keyword evidence="3 5" id="KW-0808">Transferase</keyword>
<evidence type="ECO:0000313" key="6">
    <source>
        <dbReference type="Proteomes" id="UP000230750"/>
    </source>
</evidence>
<dbReference type="AlphaFoldDB" id="A0A2G8LMY2"/>
<dbReference type="Pfam" id="PF00201">
    <property type="entry name" value="UDPGT"/>
    <property type="match status" value="2"/>
</dbReference>
<dbReference type="PANTHER" id="PTHR48043">
    <property type="entry name" value="EG:EG0003.4 PROTEIN-RELATED"/>
    <property type="match status" value="1"/>
</dbReference>
<sequence length="508" mass="57534">MTDFVPCIDRLFNTCCIGQQRFNMTKKASCTKDTIMPGETRKKILFLTYLSLWTVHCSGSNIILLTANSVSSPSHYMVLSTITGGLVANGHNVTIVTNDAKGTYGFPNGTYSQALTFKASYTKEEMEEKQRRLFQEITFELQGKIEKFKCIADGMNLIFNSCLDFWRDVQLLAKVKKSSFDFALVFPFSSCDILMVHYINIPFAVLFPSVRAPTFHEGYIEKSIKELYSHASLYLAHVSLGSDFPRPYTQNFIPIGGLITQPSKRLPKELEEFVEGSGDHGVIVFTLGSVIKSLPNNDLANIFARVFRKLPQRVIWRHNSDQPENLSNNTKLLKWLPQNDLLGHPKTRLLIYHGGSNGVLEAISHGVPMVIIPMFVDQFTHAARVQKKGMGLMIDKANITEESVMAAVQEVLNNPSYKERAQLFSDIHNDLPMKPLERAVYWIEHVMKFGGAHLRPRSADMNFIELYMIDVAIFLIIVSAIGLYVDYLILSKLFRMCCKTDKEKQKSE</sequence>
<evidence type="ECO:0000256" key="3">
    <source>
        <dbReference type="ARBA" id="ARBA00022679"/>
    </source>
</evidence>
<comment type="caution">
    <text evidence="5">The sequence shown here is derived from an EMBL/GenBank/DDBJ whole genome shotgun (WGS) entry which is preliminary data.</text>
</comment>
<dbReference type="PANTHER" id="PTHR48043:SF145">
    <property type="entry name" value="FI06409P-RELATED"/>
    <property type="match status" value="1"/>
</dbReference>
<organism evidence="5 6">
    <name type="scientific">Stichopus japonicus</name>
    <name type="common">Sea cucumber</name>
    <dbReference type="NCBI Taxonomy" id="307972"/>
    <lineage>
        <taxon>Eukaryota</taxon>
        <taxon>Metazoa</taxon>
        <taxon>Echinodermata</taxon>
        <taxon>Eleutherozoa</taxon>
        <taxon>Echinozoa</taxon>
        <taxon>Holothuroidea</taxon>
        <taxon>Aspidochirotacea</taxon>
        <taxon>Aspidochirotida</taxon>
        <taxon>Stichopodidae</taxon>
        <taxon>Apostichopus</taxon>
    </lineage>
</organism>
<dbReference type="Gene3D" id="3.40.50.2000">
    <property type="entry name" value="Glycogen Phosphorylase B"/>
    <property type="match status" value="1"/>
</dbReference>
<comment type="similarity">
    <text evidence="1">Belongs to the UDP-glycosyltransferase family.</text>
</comment>
<keyword evidence="4" id="KW-0472">Membrane</keyword>
<evidence type="ECO:0000256" key="2">
    <source>
        <dbReference type="ARBA" id="ARBA00022676"/>
    </source>
</evidence>
<feature type="transmembrane region" description="Helical" evidence="4">
    <location>
        <begin position="466"/>
        <end position="490"/>
    </location>
</feature>
<dbReference type="InterPro" id="IPR002213">
    <property type="entry name" value="UDP_glucos_trans"/>
</dbReference>
<dbReference type="CDD" id="cd03784">
    <property type="entry name" value="GT1_Gtf-like"/>
    <property type="match status" value="1"/>
</dbReference>
<keyword evidence="4" id="KW-1133">Transmembrane helix</keyword>
<dbReference type="STRING" id="307972.A0A2G8LMY2"/>
<gene>
    <name evidence="5" type="ORF">BSL78_01435</name>
</gene>
<protein>
    <submittedName>
        <fullName evidence="5">Putative UDP-glucuronosyltransferase 2C1</fullName>
    </submittedName>
</protein>
<dbReference type="SUPFAM" id="SSF53756">
    <property type="entry name" value="UDP-Glycosyltransferase/glycogen phosphorylase"/>
    <property type="match status" value="1"/>
</dbReference>
<accession>A0A2G8LMY2</accession>
<dbReference type="EMBL" id="MRZV01000028">
    <property type="protein sequence ID" value="PIK61617.1"/>
    <property type="molecule type" value="Genomic_DNA"/>
</dbReference>
<reference evidence="5 6" key="1">
    <citation type="journal article" date="2017" name="PLoS Biol.">
        <title>The sea cucumber genome provides insights into morphological evolution and visceral regeneration.</title>
        <authorList>
            <person name="Zhang X."/>
            <person name="Sun L."/>
            <person name="Yuan J."/>
            <person name="Sun Y."/>
            <person name="Gao Y."/>
            <person name="Zhang L."/>
            <person name="Li S."/>
            <person name="Dai H."/>
            <person name="Hamel J.F."/>
            <person name="Liu C."/>
            <person name="Yu Y."/>
            <person name="Liu S."/>
            <person name="Lin W."/>
            <person name="Guo K."/>
            <person name="Jin S."/>
            <person name="Xu P."/>
            <person name="Storey K.B."/>
            <person name="Huan P."/>
            <person name="Zhang T."/>
            <person name="Zhou Y."/>
            <person name="Zhang J."/>
            <person name="Lin C."/>
            <person name="Li X."/>
            <person name="Xing L."/>
            <person name="Huo D."/>
            <person name="Sun M."/>
            <person name="Wang L."/>
            <person name="Mercier A."/>
            <person name="Li F."/>
            <person name="Yang H."/>
            <person name="Xiang J."/>
        </authorList>
    </citation>
    <scope>NUCLEOTIDE SEQUENCE [LARGE SCALE GENOMIC DNA]</scope>
    <source>
        <strain evidence="5">Shaxun</strain>
        <tissue evidence="5">Muscle</tissue>
    </source>
</reference>
<keyword evidence="2" id="KW-0328">Glycosyltransferase</keyword>
<keyword evidence="4" id="KW-0812">Transmembrane</keyword>